<accession>A0AAN8PBI0</accession>
<evidence type="ECO:0000256" key="1">
    <source>
        <dbReference type="SAM" id="MobiDB-lite"/>
    </source>
</evidence>
<feature type="region of interest" description="Disordered" evidence="1">
    <location>
        <begin position="47"/>
        <end position="81"/>
    </location>
</feature>
<evidence type="ECO:0000313" key="3">
    <source>
        <dbReference type="Proteomes" id="UP001372834"/>
    </source>
</evidence>
<protein>
    <submittedName>
        <fullName evidence="2">Uncharacterized protein</fullName>
    </submittedName>
</protein>
<dbReference type="EMBL" id="JAWJWE010000037">
    <property type="protein sequence ID" value="KAK6626161.1"/>
    <property type="molecule type" value="Genomic_DNA"/>
</dbReference>
<organism evidence="2 3">
    <name type="scientific">Polyplax serrata</name>
    <name type="common">Common mouse louse</name>
    <dbReference type="NCBI Taxonomy" id="468196"/>
    <lineage>
        <taxon>Eukaryota</taxon>
        <taxon>Metazoa</taxon>
        <taxon>Ecdysozoa</taxon>
        <taxon>Arthropoda</taxon>
        <taxon>Hexapoda</taxon>
        <taxon>Insecta</taxon>
        <taxon>Pterygota</taxon>
        <taxon>Neoptera</taxon>
        <taxon>Paraneoptera</taxon>
        <taxon>Psocodea</taxon>
        <taxon>Troctomorpha</taxon>
        <taxon>Phthiraptera</taxon>
        <taxon>Anoplura</taxon>
        <taxon>Polyplacidae</taxon>
        <taxon>Polyplax</taxon>
    </lineage>
</organism>
<reference evidence="2 3" key="1">
    <citation type="submission" date="2023-10" db="EMBL/GenBank/DDBJ databases">
        <title>Genomes of two closely related lineages of the louse Polyplax serrata with different host specificities.</title>
        <authorList>
            <person name="Martinu J."/>
            <person name="Tarabai H."/>
            <person name="Stefka J."/>
            <person name="Hypsa V."/>
        </authorList>
    </citation>
    <scope>NUCLEOTIDE SEQUENCE [LARGE SCALE GENOMIC DNA]</scope>
    <source>
        <strain evidence="2">HR10_N</strain>
    </source>
</reference>
<gene>
    <name evidence="2" type="ORF">RUM43_006467</name>
</gene>
<proteinExistence type="predicted"/>
<evidence type="ECO:0000313" key="2">
    <source>
        <dbReference type="EMBL" id="KAK6626161.1"/>
    </source>
</evidence>
<sequence length="81" mass="9147">MIDNENADVIKITNLKVKDFIETWKKVQEPQPTHCFRAHSSRLNNKEFGFSPPEGFAGGPIHSNSGIHPSERKGSKFQNII</sequence>
<name>A0AAN8PBI0_POLSC</name>
<dbReference type="Proteomes" id="UP001372834">
    <property type="component" value="Unassembled WGS sequence"/>
</dbReference>
<dbReference type="AlphaFoldDB" id="A0AAN8PBI0"/>
<comment type="caution">
    <text evidence="2">The sequence shown here is derived from an EMBL/GenBank/DDBJ whole genome shotgun (WGS) entry which is preliminary data.</text>
</comment>